<keyword evidence="2" id="KW-1185">Reference proteome</keyword>
<reference evidence="1" key="1">
    <citation type="submission" date="2020-08" db="EMBL/GenBank/DDBJ databases">
        <title>Plant Genome Project.</title>
        <authorList>
            <person name="Zhang R.-G."/>
        </authorList>
    </citation>
    <scope>NUCLEOTIDE SEQUENCE</scope>
    <source>
        <strain evidence="1">WSP0</strain>
        <tissue evidence="1">Leaf</tissue>
    </source>
</reference>
<gene>
    <name evidence="1" type="ORF">RHGRI_014794</name>
</gene>
<accession>A0AAV6KBA5</accession>
<organism evidence="1 2">
    <name type="scientific">Rhododendron griersonianum</name>
    <dbReference type="NCBI Taxonomy" id="479676"/>
    <lineage>
        <taxon>Eukaryota</taxon>
        <taxon>Viridiplantae</taxon>
        <taxon>Streptophyta</taxon>
        <taxon>Embryophyta</taxon>
        <taxon>Tracheophyta</taxon>
        <taxon>Spermatophyta</taxon>
        <taxon>Magnoliopsida</taxon>
        <taxon>eudicotyledons</taxon>
        <taxon>Gunneridae</taxon>
        <taxon>Pentapetalae</taxon>
        <taxon>asterids</taxon>
        <taxon>Ericales</taxon>
        <taxon>Ericaceae</taxon>
        <taxon>Ericoideae</taxon>
        <taxon>Rhodoreae</taxon>
        <taxon>Rhododendron</taxon>
    </lineage>
</organism>
<protein>
    <submittedName>
        <fullName evidence="1">Uncharacterized protein</fullName>
    </submittedName>
</protein>
<evidence type="ECO:0000313" key="1">
    <source>
        <dbReference type="EMBL" id="KAG5549587.1"/>
    </source>
</evidence>
<dbReference type="EMBL" id="JACTNZ010000005">
    <property type="protein sequence ID" value="KAG5549587.1"/>
    <property type="molecule type" value="Genomic_DNA"/>
</dbReference>
<dbReference type="AlphaFoldDB" id="A0AAV6KBA5"/>
<sequence>MTTRRGRNKEVTGLSGSKRQRASSPVCWATRPYTILLTFAVAEFKGNPETAAQIAGVEKRGLGYLIGPHSLIYPRIAREFFKNLEKGYHGGTLTTTVDGRQMTFGPEHIAKALGTKFVVSEPFRDNIMNMHPSKLVQALHIGASHGHKDSRRKNFLRCLYSFHTGAPINAPKVMFLE</sequence>
<comment type="caution">
    <text evidence="1">The sequence shown here is derived from an EMBL/GenBank/DDBJ whole genome shotgun (WGS) entry which is preliminary data.</text>
</comment>
<dbReference type="Proteomes" id="UP000823749">
    <property type="component" value="Chromosome 5"/>
</dbReference>
<proteinExistence type="predicted"/>
<evidence type="ECO:0000313" key="2">
    <source>
        <dbReference type="Proteomes" id="UP000823749"/>
    </source>
</evidence>
<name>A0AAV6KBA5_9ERIC</name>